<keyword evidence="8 10" id="KW-0406">Ion transport</keyword>
<comment type="function">
    <text evidence="10">Mitochondrial inner membrane calcium uniporter that mediates calcium uptake into mitochondria. Mitochondrial calcium homeostasis plays key roles in cellular physiology and regulates cell bioenergetics, cytoplasmic calcium signals and activation of cell death pathways.</text>
</comment>
<comment type="subcellular location">
    <subcellularLocation>
        <location evidence="1">Membrane</location>
        <topology evidence="1">Multi-pass membrane protein</topology>
    </subcellularLocation>
    <subcellularLocation>
        <location evidence="10">Mitochondrion inner membrane</location>
        <topology evidence="10">Multi-pass membrane protein</topology>
    </subcellularLocation>
</comment>
<evidence type="ECO:0000256" key="10">
    <source>
        <dbReference type="RuleBase" id="RU367035"/>
    </source>
</evidence>
<dbReference type="Proteomes" id="UP000288216">
    <property type="component" value="Unassembled WGS sequence"/>
</dbReference>
<keyword evidence="10" id="KW-0999">Mitochondrion inner membrane</keyword>
<reference evidence="13 14" key="1">
    <citation type="journal article" date="2018" name="Nat. Ecol. Evol.">
        <title>Shark genomes provide insights into elasmobranch evolution and the origin of vertebrates.</title>
        <authorList>
            <person name="Hara Y"/>
            <person name="Yamaguchi K"/>
            <person name="Onimaru K"/>
            <person name="Kadota M"/>
            <person name="Koyanagi M"/>
            <person name="Keeley SD"/>
            <person name="Tatsumi K"/>
            <person name="Tanaka K"/>
            <person name="Motone F"/>
            <person name="Kageyama Y"/>
            <person name="Nozu R"/>
            <person name="Adachi N"/>
            <person name="Nishimura O"/>
            <person name="Nakagawa R"/>
            <person name="Tanegashima C"/>
            <person name="Kiyatake I"/>
            <person name="Matsumoto R"/>
            <person name="Murakumo K"/>
            <person name="Nishida K"/>
            <person name="Terakita A"/>
            <person name="Kuratani S"/>
            <person name="Sato K"/>
            <person name="Hyodo S Kuraku.S."/>
        </authorList>
    </citation>
    <scope>NUCLEOTIDE SEQUENCE [LARGE SCALE GENOMIC DNA]</scope>
</reference>
<keyword evidence="3 10" id="KW-0813">Transport</keyword>
<dbReference type="InterPro" id="IPR039055">
    <property type="entry name" value="MCU_fam"/>
</dbReference>
<evidence type="ECO:0000256" key="7">
    <source>
        <dbReference type="ARBA" id="ARBA00022989"/>
    </source>
</evidence>
<dbReference type="GO" id="GO:0015292">
    <property type="term" value="F:uniporter activity"/>
    <property type="evidence" value="ECO:0007669"/>
    <property type="project" value="UniProtKB-UniRule"/>
</dbReference>
<proteinExistence type="inferred from homology"/>
<evidence type="ECO:0000256" key="6">
    <source>
        <dbReference type="ARBA" id="ARBA00022837"/>
    </source>
</evidence>
<dbReference type="STRING" id="75743.A0A401Q510"/>
<comment type="similarity">
    <text evidence="2 10">Belongs to the MCU (TC 1.A.77) family.</text>
</comment>
<gene>
    <name evidence="13" type="ORF">scyTo_0017179</name>
</gene>
<keyword evidence="11" id="KW-0175">Coiled coil</keyword>
<organism evidence="13 14">
    <name type="scientific">Scyliorhinus torazame</name>
    <name type="common">Cloudy catshark</name>
    <name type="synonym">Catulus torazame</name>
    <dbReference type="NCBI Taxonomy" id="75743"/>
    <lineage>
        <taxon>Eukaryota</taxon>
        <taxon>Metazoa</taxon>
        <taxon>Chordata</taxon>
        <taxon>Craniata</taxon>
        <taxon>Vertebrata</taxon>
        <taxon>Chondrichthyes</taxon>
        <taxon>Elasmobranchii</taxon>
        <taxon>Galeomorphii</taxon>
        <taxon>Galeoidea</taxon>
        <taxon>Carcharhiniformes</taxon>
        <taxon>Scyliorhinidae</taxon>
        <taxon>Scyliorhinus</taxon>
    </lineage>
</organism>
<evidence type="ECO:0000313" key="14">
    <source>
        <dbReference type="Proteomes" id="UP000288216"/>
    </source>
</evidence>
<feature type="coiled-coil region" evidence="11">
    <location>
        <begin position="126"/>
        <end position="153"/>
    </location>
</feature>
<keyword evidence="10" id="KW-0496">Mitochondrion</keyword>
<dbReference type="PANTHER" id="PTHR13462:SF6">
    <property type="entry name" value="CALCIUM UNIPORTER REGULATORY SUBUNIT MCUB, MITOCHONDRIAL"/>
    <property type="match status" value="1"/>
</dbReference>
<evidence type="ECO:0000259" key="12">
    <source>
        <dbReference type="Pfam" id="PF04678"/>
    </source>
</evidence>
<evidence type="ECO:0000256" key="8">
    <source>
        <dbReference type="ARBA" id="ARBA00023065"/>
    </source>
</evidence>
<dbReference type="PANTHER" id="PTHR13462">
    <property type="entry name" value="CALCIUM UNIPORTER PROTEIN, MITOCHONDRIAL"/>
    <property type="match status" value="1"/>
</dbReference>
<evidence type="ECO:0000256" key="5">
    <source>
        <dbReference type="ARBA" id="ARBA00022692"/>
    </source>
</evidence>
<evidence type="ECO:0000313" key="13">
    <source>
        <dbReference type="EMBL" id="GCB80448.1"/>
    </source>
</evidence>
<feature type="transmembrane region" description="Helical" evidence="10">
    <location>
        <begin position="192"/>
        <end position="210"/>
    </location>
</feature>
<dbReference type="GO" id="GO:1990246">
    <property type="term" value="C:uniplex complex"/>
    <property type="evidence" value="ECO:0007669"/>
    <property type="project" value="TreeGrafter"/>
</dbReference>
<dbReference type="EMBL" id="BFAA01010958">
    <property type="protein sequence ID" value="GCB80448.1"/>
    <property type="molecule type" value="Genomic_DNA"/>
</dbReference>
<evidence type="ECO:0000256" key="4">
    <source>
        <dbReference type="ARBA" id="ARBA00022568"/>
    </source>
</evidence>
<keyword evidence="4 10" id="KW-0109">Calcium transport</keyword>
<feature type="non-terminal residue" evidence="13">
    <location>
        <position position="1"/>
    </location>
</feature>
<sequence>VTVEYKHGFPVISIMLPSRKERCQFPVKPLLMNVGDLLKDLKNEDRGINSAAIFSEDGTRVSATTPISILLTKNFELVINETKYFVKPPTKDYMSSEHCVEMDNVKSLVHRLYIALHAENHQLHKQGQLLEKLENLKGELQNLEQIKSQLFLKAEAKSSQLMWVGLALMSTQAGALAWLTWWVYSWDIMEPVTYFITYGSSMGFYAYFLLTRQDCVYPDVKDRQFLHYFHRGAKRSSFDIEKYNKIKEELAEESEGYGGTCRACDGTTATGEVTKIRNVQETEITMDGFGNLDEKSLVTSCAALTN</sequence>
<keyword evidence="10" id="KW-0107">Calcium channel</keyword>
<evidence type="ECO:0000256" key="9">
    <source>
        <dbReference type="ARBA" id="ARBA00023136"/>
    </source>
</evidence>
<dbReference type="GO" id="GO:0019855">
    <property type="term" value="F:calcium channel inhibitor activity"/>
    <property type="evidence" value="ECO:0007669"/>
    <property type="project" value="TreeGrafter"/>
</dbReference>
<keyword evidence="7 10" id="KW-1133">Transmembrane helix</keyword>
<evidence type="ECO:0000256" key="1">
    <source>
        <dbReference type="ARBA" id="ARBA00004141"/>
    </source>
</evidence>
<keyword evidence="6 10" id="KW-0106">Calcium</keyword>
<evidence type="ECO:0000256" key="11">
    <source>
        <dbReference type="SAM" id="Coils"/>
    </source>
</evidence>
<protein>
    <recommendedName>
        <fullName evidence="10">Calcium uniporter protein</fullName>
    </recommendedName>
</protein>
<evidence type="ECO:0000256" key="2">
    <source>
        <dbReference type="ARBA" id="ARBA00005653"/>
    </source>
</evidence>
<name>A0A401Q510_SCYTO</name>
<dbReference type="OMA" id="TINYKHG"/>
<feature type="domain" description="Calcium uniporter protein C-terminal" evidence="12">
    <location>
        <begin position="44"/>
        <end position="245"/>
    </location>
</feature>
<dbReference type="InterPro" id="IPR006769">
    <property type="entry name" value="MCU_C"/>
</dbReference>
<evidence type="ECO:0000256" key="3">
    <source>
        <dbReference type="ARBA" id="ARBA00022448"/>
    </source>
</evidence>
<dbReference type="GO" id="GO:0036444">
    <property type="term" value="P:calcium import into the mitochondrion"/>
    <property type="evidence" value="ECO:0007669"/>
    <property type="project" value="TreeGrafter"/>
</dbReference>
<keyword evidence="10" id="KW-0407">Ion channel</keyword>
<dbReference type="AlphaFoldDB" id="A0A401Q510"/>
<dbReference type="Pfam" id="PF04678">
    <property type="entry name" value="MCU"/>
    <property type="match status" value="1"/>
</dbReference>
<feature type="transmembrane region" description="Helical" evidence="10">
    <location>
        <begin position="161"/>
        <end position="180"/>
    </location>
</feature>
<accession>A0A401Q510</accession>
<keyword evidence="5 10" id="KW-0812">Transmembrane</keyword>
<dbReference type="GO" id="GO:0005262">
    <property type="term" value="F:calcium channel activity"/>
    <property type="evidence" value="ECO:0007669"/>
    <property type="project" value="UniProtKB-UniRule"/>
</dbReference>
<dbReference type="OrthoDB" id="278338at2759"/>
<comment type="caution">
    <text evidence="13">The sequence shown here is derived from an EMBL/GenBank/DDBJ whole genome shotgun (WGS) entry which is preliminary data.</text>
</comment>
<comment type="domain">
    <text evidence="10">The selectivity filter, in which calcium ions are arranged in single file, is composed of two acidic rings separated by one helical turn along the central axis of the channel pore.</text>
</comment>
<keyword evidence="9 10" id="KW-0472">Membrane</keyword>
<dbReference type="GO" id="GO:0051560">
    <property type="term" value="P:mitochondrial calcium ion homeostasis"/>
    <property type="evidence" value="ECO:0007669"/>
    <property type="project" value="UniProtKB-UniRule"/>
</dbReference>
<keyword evidence="14" id="KW-1185">Reference proteome</keyword>